<dbReference type="EMBL" id="KZ819292">
    <property type="protein sequence ID" value="PWN98077.1"/>
    <property type="molecule type" value="Genomic_DNA"/>
</dbReference>
<protein>
    <submittedName>
        <fullName evidence="2">Uncharacterized protein</fullName>
    </submittedName>
</protein>
<feature type="compositionally biased region" description="Low complexity" evidence="1">
    <location>
        <begin position="89"/>
        <end position="107"/>
    </location>
</feature>
<dbReference type="AlphaFoldDB" id="A0A316Z8G3"/>
<dbReference type="RefSeq" id="XP_025598356.1">
    <property type="nucleotide sequence ID" value="XM_025739256.1"/>
</dbReference>
<name>A0A316Z8G3_9BASI</name>
<reference evidence="2 3" key="1">
    <citation type="journal article" date="2018" name="Mol. Biol. Evol.">
        <title>Broad Genomic Sampling Reveals a Smut Pathogenic Ancestry of the Fungal Clade Ustilaginomycotina.</title>
        <authorList>
            <person name="Kijpornyongpan T."/>
            <person name="Mondo S.J."/>
            <person name="Barry K."/>
            <person name="Sandor L."/>
            <person name="Lee J."/>
            <person name="Lipzen A."/>
            <person name="Pangilinan J."/>
            <person name="LaButti K."/>
            <person name="Hainaut M."/>
            <person name="Henrissat B."/>
            <person name="Grigoriev I.V."/>
            <person name="Spatafora J.W."/>
            <person name="Aime M.C."/>
        </authorList>
    </citation>
    <scope>NUCLEOTIDE SEQUENCE [LARGE SCALE GENOMIC DNA]</scope>
    <source>
        <strain evidence="2 3">MCA 4186</strain>
    </source>
</reference>
<organism evidence="2 3">
    <name type="scientific">Tilletiopsis washingtonensis</name>
    <dbReference type="NCBI Taxonomy" id="58919"/>
    <lineage>
        <taxon>Eukaryota</taxon>
        <taxon>Fungi</taxon>
        <taxon>Dikarya</taxon>
        <taxon>Basidiomycota</taxon>
        <taxon>Ustilaginomycotina</taxon>
        <taxon>Exobasidiomycetes</taxon>
        <taxon>Entylomatales</taxon>
        <taxon>Entylomatales incertae sedis</taxon>
        <taxon>Tilletiopsis</taxon>
    </lineage>
</organism>
<feature type="region of interest" description="Disordered" evidence="1">
    <location>
        <begin position="74"/>
        <end position="165"/>
    </location>
</feature>
<evidence type="ECO:0000256" key="1">
    <source>
        <dbReference type="SAM" id="MobiDB-lite"/>
    </source>
</evidence>
<gene>
    <name evidence="2" type="ORF">FA09DRAFT_16407</name>
</gene>
<accession>A0A316Z8G3</accession>
<keyword evidence="3" id="KW-1185">Reference proteome</keyword>
<dbReference type="GeneID" id="37266802"/>
<evidence type="ECO:0000313" key="3">
    <source>
        <dbReference type="Proteomes" id="UP000245946"/>
    </source>
</evidence>
<evidence type="ECO:0000313" key="2">
    <source>
        <dbReference type="EMBL" id="PWN98077.1"/>
    </source>
</evidence>
<proteinExistence type="predicted"/>
<sequence length="266" mass="29086">MPVRAASDVRRPAARYHRRVSSLIPFVISSGSGSGTSSAMQRRSEMEHLAINSSTAPSFSSNYGIPDFTPKPILSTAASRTSPRKLVISRSSNNLRSSSNLRSSGSSPVRKPRMPSSSSEQRRRDSLALSTSDESSTVRGANASRSTLASSVTAHSPRRLPEDSVAHLLPPSRSAASLPQSRTVREVTFAESVEHAPMPPPFSGGDARLEAKSRLEEGPMRHNRLRDQLALRVSTRTKRRDNVPLTSLCAAQLAHRRYVPRRRARQ</sequence>
<dbReference type="Proteomes" id="UP000245946">
    <property type="component" value="Unassembled WGS sequence"/>
</dbReference>
<feature type="compositionally biased region" description="Polar residues" evidence="1">
    <location>
        <begin position="128"/>
        <end position="154"/>
    </location>
</feature>